<dbReference type="OrthoDB" id="9813630at2"/>
<protein>
    <submittedName>
        <fullName evidence="2">Glyoxalase</fullName>
    </submittedName>
</protein>
<dbReference type="PROSITE" id="PS51819">
    <property type="entry name" value="VOC"/>
    <property type="match status" value="1"/>
</dbReference>
<dbReference type="InterPro" id="IPR029068">
    <property type="entry name" value="Glyas_Bleomycin-R_OHBP_Dase"/>
</dbReference>
<keyword evidence="3" id="KW-1185">Reference proteome</keyword>
<dbReference type="RefSeq" id="WP_029281544.1">
    <property type="nucleotide sequence ID" value="NZ_JNVC02000001.1"/>
</dbReference>
<dbReference type="Pfam" id="PF00903">
    <property type="entry name" value="Glyoxalase"/>
    <property type="match status" value="1"/>
</dbReference>
<dbReference type="EMBL" id="JNVC02000001">
    <property type="protein sequence ID" value="KEZ53992.1"/>
    <property type="molecule type" value="Genomic_DNA"/>
</dbReference>
<evidence type="ECO:0000259" key="1">
    <source>
        <dbReference type="PROSITE" id="PS51819"/>
    </source>
</evidence>
<evidence type="ECO:0000313" key="2">
    <source>
        <dbReference type="EMBL" id="KEZ53992.1"/>
    </source>
</evidence>
<organism evidence="2 3">
    <name type="scientific">Metabacillus indicus</name>
    <name type="common">Bacillus indicus</name>
    <dbReference type="NCBI Taxonomy" id="246786"/>
    <lineage>
        <taxon>Bacteria</taxon>
        <taxon>Bacillati</taxon>
        <taxon>Bacillota</taxon>
        <taxon>Bacilli</taxon>
        <taxon>Bacillales</taxon>
        <taxon>Bacillaceae</taxon>
        <taxon>Metabacillus</taxon>
    </lineage>
</organism>
<sequence length="120" mass="13789">MKIKRLHHLQLCVSPAEEEHARKFYIQELGFEEIPKPPALLKNGGFWCRAGEIELHIGLEETDGTKSKRHPAFEVEDLEGARDFLTKLSVEIKEEIGVPGVNRFSFYDPFGNRIELLELN</sequence>
<name>A0A084H330_METID</name>
<proteinExistence type="predicted"/>
<dbReference type="SUPFAM" id="SSF54593">
    <property type="entry name" value="Glyoxalase/Bleomycin resistance protein/Dihydroxybiphenyl dioxygenase"/>
    <property type="match status" value="1"/>
</dbReference>
<evidence type="ECO:0000313" key="3">
    <source>
        <dbReference type="Proteomes" id="UP000028549"/>
    </source>
</evidence>
<dbReference type="InterPro" id="IPR004360">
    <property type="entry name" value="Glyas_Fos-R_dOase_dom"/>
</dbReference>
<comment type="caution">
    <text evidence="2">The sequence shown here is derived from an EMBL/GenBank/DDBJ whole genome shotgun (WGS) entry which is preliminary data.</text>
</comment>
<dbReference type="PANTHER" id="PTHR39175">
    <property type="entry name" value="FAMILY PROTEIN, PUTATIVE (AFU_ORTHOLOGUE AFUA_3G15060)-RELATED"/>
    <property type="match status" value="1"/>
</dbReference>
<dbReference type="AlphaFoldDB" id="A0A084H330"/>
<dbReference type="Gene3D" id="3.10.180.10">
    <property type="entry name" value="2,3-Dihydroxybiphenyl 1,2-Dioxygenase, domain 1"/>
    <property type="match status" value="1"/>
</dbReference>
<dbReference type="InterPro" id="IPR037523">
    <property type="entry name" value="VOC_core"/>
</dbReference>
<dbReference type="Proteomes" id="UP000028549">
    <property type="component" value="Unassembled WGS sequence"/>
</dbReference>
<feature type="domain" description="VOC" evidence="1">
    <location>
        <begin position="5"/>
        <end position="119"/>
    </location>
</feature>
<accession>A0A084H330</accession>
<gene>
    <name evidence="2" type="ORF">GS18_0203425</name>
</gene>
<dbReference type="PANTHER" id="PTHR39175:SF1">
    <property type="entry name" value="FAMILY PROTEIN, PUTATIVE (AFU_ORTHOLOGUE AFUA_3G15060)-RELATED"/>
    <property type="match status" value="1"/>
</dbReference>
<reference evidence="2 3" key="1">
    <citation type="journal article" date="2005" name="Int. J. Syst. Evol. Microbiol.">
        <title>Bacillus cibi sp. nov., isolated from jeotgal, a traditional Korean fermented seafood.</title>
        <authorList>
            <person name="Yoon J.H."/>
            <person name="Lee C.H."/>
            <person name="Oh T.K."/>
        </authorList>
    </citation>
    <scope>NUCLEOTIDE SEQUENCE [LARGE SCALE GENOMIC DNA]</scope>
    <source>
        <strain evidence="2 3">DSM 16189</strain>
    </source>
</reference>
<dbReference type="STRING" id="246786.GS18_0203425"/>